<evidence type="ECO:0000313" key="3">
    <source>
        <dbReference type="EMBL" id="WAA10410.1"/>
    </source>
</evidence>
<feature type="coiled-coil region" evidence="1">
    <location>
        <begin position="52"/>
        <end position="79"/>
    </location>
</feature>
<dbReference type="AlphaFoldDB" id="A0A9E8RV84"/>
<evidence type="ECO:0008006" key="5">
    <source>
        <dbReference type="Google" id="ProtNLM"/>
    </source>
</evidence>
<organism evidence="3 4">
    <name type="scientific">Fervidibacillus albus</name>
    <dbReference type="NCBI Taxonomy" id="2980026"/>
    <lineage>
        <taxon>Bacteria</taxon>
        <taxon>Bacillati</taxon>
        <taxon>Bacillota</taxon>
        <taxon>Bacilli</taxon>
        <taxon>Bacillales</taxon>
        <taxon>Bacillaceae</taxon>
        <taxon>Fervidibacillus</taxon>
    </lineage>
</organism>
<dbReference type="KEGG" id="faf:OE104_03510"/>
<protein>
    <recommendedName>
        <fullName evidence="5">Endolytic transglycosylase MltG</fullName>
    </recommendedName>
</protein>
<keyword evidence="4" id="KW-1185">Reference proteome</keyword>
<keyword evidence="2" id="KW-0812">Transmembrane</keyword>
<keyword evidence="1" id="KW-0175">Coiled coil</keyword>
<feature type="transmembrane region" description="Helical" evidence="2">
    <location>
        <begin position="6"/>
        <end position="27"/>
    </location>
</feature>
<accession>A0A9E8RV84</accession>
<gene>
    <name evidence="3" type="ORF">OE104_03510</name>
</gene>
<sequence>MDRKTIQAFSFGMLSISVAIFLFFLFVQEDDWVQATKTIDEHGYTYIETESLKNLEEQLSTLKKENDELKTVLAEQKDESGEKEAALQLVEIEIEPGMILDTIAQLLEQNGIIDKKSEFVNFVEQSGKQAEIQTGRFYLHEKMTFDDIMNMITK</sequence>
<dbReference type="RefSeq" id="WP_275418195.1">
    <property type="nucleotide sequence ID" value="NZ_CP106878.1"/>
</dbReference>
<dbReference type="Gene3D" id="3.30.1490.480">
    <property type="entry name" value="Endolytic murein transglycosylase"/>
    <property type="match status" value="1"/>
</dbReference>
<proteinExistence type="predicted"/>
<keyword evidence="2" id="KW-0472">Membrane</keyword>
<dbReference type="Proteomes" id="UP001164718">
    <property type="component" value="Chromosome"/>
</dbReference>
<name>A0A9E8RV84_9BACI</name>
<evidence type="ECO:0000313" key="4">
    <source>
        <dbReference type="Proteomes" id="UP001164718"/>
    </source>
</evidence>
<dbReference type="EMBL" id="CP106878">
    <property type="protein sequence ID" value="WAA10410.1"/>
    <property type="molecule type" value="Genomic_DNA"/>
</dbReference>
<keyword evidence="2" id="KW-1133">Transmembrane helix</keyword>
<evidence type="ECO:0000256" key="1">
    <source>
        <dbReference type="SAM" id="Coils"/>
    </source>
</evidence>
<evidence type="ECO:0000256" key="2">
    <source>
        <dbReference type="SAM" id="Phobius"/>
    </source>
</evidence>
<reference evidence="3" key="1">
    <citation type="submission" date="2022-09" db="EMBL/GenBank/DDBJ databases">
        <title>Complete Genomes of Fervidibacillus albus and Fervidibacillus halotolerans isolated from tidal flat sediments.</title>
        <authorList>
            <person name="Kwon K.K."/>
            <person name="Yang S.-H."/>
            <person name="Park M.J."/>
            <person name="Oh H.-M."/>
        </authorList>
    </citation>
    <scope>NUCLEOTIDE SEQUENCE</scope>
    <source>
        <strain evidence="3">MEBiC13591</strain>
    </source>
</reference>